<evidence type="ECO:0000256" key="1">
    <source>
        <dbReference type="SAM" id="Phobius"/>
    </source>
</evidence>
<accession>A0A7H9ASR1</accession>
<keyword evidence="1" id="KW-0472">Membrane</keyword>
<dbReference type="InterPro" id="IPR011655">
    <property type="entry name" value="MpPF26"/>
</dbReference>
<keyword evidence="3" id="KW-1185">Reference proteome</keyword>
<proteinExistence type="predicted"/>
<dbReference type="RefSeq" id="WP_179242661.1">
    <property type="nucleotide sequence ID" value="NZ_CP058595.1"/>
</dbReference>
<feature type="transmembrane region" description="Helical" evidence="1">
    <location>
        <begin position="12"/>
        <end position="41"/>
    </location>
</feature>
<keyword evidence="1" id="KW-1133">Transmembrane helix</keyword>
<dbReference type="Proteomes" id="UP000509302">
    <property type="component" value="Chromosome"/>
</dbReference>
<dbReference type="EMBL" id="CP058595">
    <property type="protein sequence ID" value="QLG46382.1"/>
    <property type="molecule type" value="Genomic_DNA"/>
</dbReference>
<sequence length="112" mass="12385">MEQQKLPNATISIVLGIVSFFCCCFSVGIGGIIFSGIALFLSNKDEKTYKQNPENYSNYSQVKTAKIIAIIGLVLAVLTLAYSIFMIISAGGWAEYMEQQKEVYEQLGIPME</sequence>
<dbReference type="NCBIfam" id="NF040945">
    <property type="entry name" value="CCC_membrane"/>
    <property type="match status" value="1"/>
</dbReference>
<evidence type="ECO:0000313" key="2">
    <source>
        <dbReference type="EMBL" id="QLG46382.1"/>
    </source>
</evidence>
<organism evidence="2 3">
    <name type="scientific">Costertonia aggregata</name>
    <dbReference type="NCBI Taxonomy" id="343403"/>
    <lineage>
        <taxon>Bacteria</taxon>
        <taxon>Pseudomonadati</taxon>
        <taxon>Bacteroidota</taxon>
        <taxon>Flavobacteriia</taxon>
        <taxon>Flavobacteriales</taxon>
        <taxon>Flavobacteriaceae</taxon>
        <taxon>Costertonia</taxon>
    </lineage>
</organism>
<dbReference type="KEGG" id="cagg:HYG79_13830"/>
<evidence type="ECO:0000313" key="3">
    <source>
        <dbReference type="Proteomes" id="UP000509302"/>
    </source>
</evidence>
<dbReference type="AlphaFoldDB" id="A0A7H9ASR1"/>
<protein>
    <submittedName>
        <fullName evidence="2">DUF4190 domain-containing protein</fullName>
    </submittedName>
</protein>
<keyword evidence="1" id="KW-0812">Transmembrane</keyword>
<dbReference type="Pfam" id="PF07666">
    <property type="entry name" value="MpPF26"/>
    <property type="match status" value="1"/>
</dbReference>
<feature type="transmembrane region" description="Helical" evidence="1">
    <location>
        <begin position="67"/>
        <end position="88"/>
    </location>
</feature>
<name>A0A7H9ASR1_9FLAO</name>
<reference evidence="2 3" key="1">
    <citation type="journal article" date="2006" name="Int. J. Syst. Evol. Microbiol.">
        <title>Costertonia aggregata gen. nov., sp. nov., a mesophilic marine bacterium of the family Flavobacteriaceae, isolated from a mature biofilm.</title>
        <authorList>
            <person name="Kwon K.K."/>
            <person name="Lee Y.K."/>
            <person name="Lee H.K."/>
        </authorList>
    </citation>
    <scope>NUCLEOTIDE SEQUENCE [LARGE SCALE GENOMIC DNA]</scope>
    <source>
        <strain evidence="2 3">KCCM 42265</strain>
    </source>
</reference>
<gene>
    <name evidence="2" type="ORF">HYG79_13830</name>
</gene>